<dbReference type="AlphaFoldDB" id="A0A1C3K4H8"/>
<dbReference type="PANTHER" id="PTHR42928:SF5">
    <property type="entry name" value="BLR1237 PROTEIN"/>
    <property type="match status" value="1"/>
</dbReference>
<feature type="signal peptide" evidence="2">
    <location>
        <begin position="1"/>
        <end position="33"/>
    </location>
</feature>
<sequence>MLEQHHIKAEKIMKKLLCALFAATFCLAAPALADTYPSKPIKLVVPLAPGGTADVLGRLLAQKLNEKYGQSVIVENRPGVGGNIGAENVARSDPDGYTLLFGTIGIHSTFHIYKDLKYNPTNDLKPVVILAETPNVLVVPKNVSLANTAAIIAESKAKPESLFFGSAGFGSSTHMAGELFRFQSHAAISHIPYKGSGPALTDLVAGRLQLMFENLPTALPLIQAGQLRAVAVTSAERAPSLPNVPTIAQDGLPGYAFTAWFTISAPAGTPDAIVSKLNNDIRAVMLDPALQPRLAEMGVTPVPGNRDAAATRAFIGEETQKFGTMISQANLVAQ</sequence>
<keyword evidence="5" id="KW-1185">Reference proteome</keyword>
<dbReference type="Gene3D" id="3.40.190.10">
    <property type="entry name" value="Periplasmic binding protein-like II"/>
    <property type="match status" value="1"/>
</dbReference>
<organism evidence="3 5">
    <name type="scientific">Orrella dioscoreae</name>
    <dbReference type="NCBI Taxonomy" id="1851544"/>
    <lineage>
        <taxon>Bacteria</taxon>
        <taxon>Pseudomonadati</taxon>
        <taxon>Pseudomonadota</taxon>
        <taxon>Betaproteobacteria</taxon>
        <taxon>Burkholderiales</taxon>
        <taxon>Alcaligenaceae</taxon>
        <taxon>Orrella</taxon>
    </lineage>
</organism>
<dbReference type="InterPro" id="IPR042100">
    <property type="entry name" value="Bug_dom1"/>
</dbReference>
<comment type="similarity">
    <text evidence="1">Belongs to the UPF0065 (bug) family.</text>
</comment>
<proteinExistence type="inferred from homology"/>
<dbReference type="EMBL" id="LT907988">
    <property type="protein sequence ID" value="SOE46572.1"/>
    <property type="molecule type" value="Genomic_DNA"/>
</dbReference>
<evidence type="ECO:0000313" key="5">
    <source>
        <dbReference type="Proteomes" id="UP000078558"/>
    </source>
</evidence>
<evidence type="ECO:0000313" key="4">
    <source>
        <dbReference type="EMBL" id="SOE46572.1"/>
    </source>
</evidence>
<dbReference type="STRING" id="1851544.ODI_04155"/>
<evidence type="ECO:0000313" key="3">
    <source>
        <dbReference type="EMBL" id="SBT26382.1"/>
    </source>
</evidence>
<reference evidence="3 5" key="1">
    <citation type="submission" date="2016-06" db="EMBL/GenBank/DDBJ databases">
        <authorList>
            <person name="Kjaerup R.B."/>
            <person name="Dalgaard T.S."/>
            <person name="Juul-Madsen H.R."/>
        </authorList>
    </citation>
    <scope>NUCLEOTIDE SEQUENCE [LARGE SCALE GENOMIC DNA]</scope>
    <source>
        <strain evidence="3">Orrdi1</strain>
    </source>
</reference>
<dbReference type="Proteomes" id="UP000078558">
    <property type="component" value="Chromosome I"/>
</dbReference>
<protein>
    <submittedName>
        <fullName evidence="3">Putative exported protein</fullName>
    </submittedName>
</protein>
<dbReference type="Pfam" id="PF03401">
    <property type="entry name" value="TctC"/>
    <property type="match status" value="1"/>
</dbReference>
<gene>
    <name evidence="3" type="ORF">ODI_04155</name>
    <name evidence="4" type="ORF">ODI_R0357</name>
</gene>
<dbReference type="SUPFAM" id="SSF53850">
    <property type="entry name" value="Periplasmic binding protein-like II"/>
    <property type="match status" value="1"/>
</dbReference>
<dbReference type="CDD" id="cd13578">
    <property type="entry name" value="PBP2_Bug27"/>
    <property type="match status" value="1"/>
</dbReference>
<dbReference type="EMBL" id="FLRC01000033">
    <property type="protein sequence ID" value="SBT26382.1"/>
    <property type="molecule type" value="Genomic_DNA"/>
</dbReference>
<name>A0A1C3K4H8_9BURK</name>
<feature type="chain" id="PRO_5015062638" evidence="2">
    <location>
        <begin position="34"/>
        <end position="334"/>
    </location>
</feature>
<dbReference type="PANTHER" id="PTHR42928">
    <property type="entry name" value="TRICARBOXYLATE-BINDING PROTEIN"/>
    <property type="match status" value="1"/>
</dbReference>
<keyword evidence="2" id="KW-0732">Signal</keyword>
<evidence type="ECO:0000256" key="1">
    <source>
        <dbReference type="ARBA" id="ARBA00006987"/>
    </source>
</evidence>
<reference evidence="4 5" key="2">
    <citation type="submission" date="2017-08" db="EMBL/GenBank/DDBJ databases">
        <authorList>
            <person name="de Groot N.N."/>
        </authorList>
    </citation>
    <scope>NUCLEOTIDE SEQUENCE [LARGE SCALE GENOMIC DNA]</scope>
    <source>
        <strain evidence="4">Orrdi1</strain>
    </source>
</reference>
<dbReference type="PIRSF" id="PIRSF017082">
    <property type="entry name" value="YflP"/>
    <property type="match status" value="1"/>
</dbReference>
<evidence type="ECO:0000256" key="2">
    <source>
        <dbReference type="SAM" id="SignalP"/>
    </source>
</evidence>
<dbReference type="Gene3D" id="3.40.190.150">
    <property type="entry name" value="Bordetella uptake gene, domain 1"/>
    <property type="match status" value="1"/>
</dbReference>
<accession>A0A1C3K4H8</accession>
<dbReference type="KEGG" id="odi:ODI_R0357"/>
<dbReference type="InterPro" id="IPR005064">
    <property type="entry name" value="BUG"/>
</dbReference>